<evidence type="ECO:0000256" key="4">
    <source>
        <dbReference type="ARBA" id="ARBA00010609"/>
    </source>
</evidence>
<dbReference type="FunFam" id="2.60.40.420:FF:000045">
    <property type="entry name" value="Laccase 2"/>
    <property type="match status" value="1"/>
</dbReference>
<evidence type="ECO:0000256" key="14">
    <source>
        <dbReference type="SAM" id="MobiDB-lite"/>
    </source>
</evidence>
<comment type="subcellular location">
    <subcellularLocation>
        <location evidence="3">Secreted</location>
    </subcellularLocation>
</comment>
<dbReference type="AlphaFoldDB" id="A0A8E2B232"/>
<evidence type="ECO:0000256" key="3">
    <source>
        <dbReference type="ARBA" id="ARBA00004613"/>
    </source>
</evidence>
<evidence type="ECO:0000259" key="16">
    <source>
        <dbReference type="Pfam" id="PF00394"/>
    </source>
</evidence>
<name>A0A8E2B232_9APHY</name>
<evidence type="ECO:0000256" key="5">
    <source>
        <dbReference type="ARBA" id="ARBA00012297"/>
    </source>
</evidence>
<accession>A0A8E2B232</accession>
<evidence type="ECO:0000259" key="18">
    <source>
        <dbReference type="Pfam" id="PF07732"/>
    </source>
</evidence>
<comment type="cofactor">
    <cofactor evidence="2">
        <name>Cu cation</name>
        <dbReference type="ChEBI" id="CHEBI:23378"/>
    </cofactor>
</comment>
<keyword evidence="13" id="KW-0439">Lignin degradation</keyword>
<dbReference type="GO" id="GO:0046274">
    <property type="term" value="P:lignin catabolic process"/>
    <property type="evidence" value="ECO:0007669"/>
    <property type="project" value="UniProtKB-KW"/>
</dbReference>
<evidence type="ECO:0000256" key="2">
    <source>
        <dbReference type="ARBA" id="ARBA00001935"/>
    </source>
</evidence>
<feature type="domain" description="Plastocyanin-like" evidence="17">
    <location>
        <begin position="371"/>
        <end position="493"/>
    </location>
</feature>
<evidence type="ECO:0000256" key="10">
    <source>
        <dbReference type="ARBA" id="ARBA00023008"/>
    </source>
</evidence>
<evidence type="ECO:0000256" key="12">
    <source>
        <dbReference type="ARBA" id="ARBA00023180"/>
    </source>
</evidence>
<dbReference type="PANTHER" id="PTHR11709">
    <property type="entry name" value="MULTI-COPPER OXIDASE"/>
    <property type="match status" value="1"/>
</dbReference>
<dbReference type="InterPro" id="IPR045087">
    <property type="entry name" value="Cu-oxidase_fam"/>
</dbReference>
<feature type="domain" description="Plastocyanin-like" evidence="16">
    <location>
        <begin position="164"/>
        <end position="309"/>
    </location>
</feature>
<comment type="catalytic activity">
    <reaction evidence="1">
        <text>4 hydroquinone + O2 = 4 benzosemiquinone + 2 H2O</text>
        <dbReference type="Rhea" id="RHEA:11276"/>
        <dbReference type="ChEBI" id="CHEBI:15377"/>
        <dbReference type="ChEBI" id="CHEBI:15379"/>
        <dbReference type="ChEBI" id="CHEBI:17594"/>
        <dbReference type="ChEBI" id="CHEBI:17977"/>
        <dbReference type="EC" id="1.10.3.2"/>
    </reaction>
</comment>
<dbReference type="FunFam" id="2.60.40.420:FF:000112">
    <property type="entry name" value="Laccase B"/>
    <property type="match status" value="1"/>
</dbReference>
<keyword evidence="10" id="KW-0186">Copper</keyword>
<dbReference type="InterPro" id="IPR001117">
    <property type="entry name" value="Cu-oxidase_2nd"/>
</dbReference>
<dbReference type="GO" id="GO:0052716">
    <property type="term" value="F:hydroquinone:oxygen oxidoreductase activity"/>
    <property type="evidence" value="ECO:0007669"/>
    <property type="project" value="UniProtKB-EC"/>
</dbReference>
<dbReference type="EC" id="1.10.3.2" evidence="5"/>
<gene>
    <name evidence="19" type="ORF">OBBRIDRAFT_867863</name>
</gene>
<keyword evidence="9" id="KW-0560">Oxidoreductase</keyword>
<feature type="signal peptide" evidence="15">
    <location>
        <begin position="1"/>
        <end position="21"/>
    </location>
</feature>
<dbReference type="GO" id="GO:0005576">
    <property type="term" value="C:extracellular region"/>
    <property type="evidence" value="ECO:0007669"/>
    <property type="project" value="UniProtKB-SubCell"/>
</dbReference>
<feature type="region of interest" description="Disordered" evidence="14">
    <location>
        <begin position="324"/>
        <end position="344"/>
    </location>
</feature>
<evidence type="ECO:0000313" key="19">
    <source>
        <dbReference type="EMBL" id="OCH92420.1"/>
    </source>
</evidence>
<comment type="similarity">
    <text evidence="4">Belongs to the multicopper oxidase family.</text>
</comment>
<keyword evidence="11" id="KW-1015">Disulfide bond</keyword>
<dbReference type="Proteomes" id="UP000250043">
    <property type="component" value="Unassembled WGS sequence"/>
</dbReference>
<dbReference type="Pfam" id="PF00394">
    <property type="entry name" value="Cu-oxidase"/>
    <property type="match status" value="1"/>
</dbReference>
<feature type="domain" description="Plastocyanin-like" evidence="18">
    <location>
        <begin position="31"/>
        <end position="151"/>
    </location>
</feature>
<dbReference type="PROSITE" id="PS00079">
    <property type="entry name" value="MULTICOPPER_OXIDASE1"/>
    <property type="match status" value="1"/>
</dbReference>
<evidence type="ECO:0000256" key="9">
    <source>
        <dbReference type="ARBA" id="ARBA00023002"/>
    </source>
</evidence>
<protein>
    <recommendedName>
        <fullName evidence="5">laccase</fullName>
        <ecNumber evidence="5">1.10.3.2</ecNumber>
    </recommendedName>
</protein>
<evidence type="ECO:0000313" key="20">
    <source>
        <dbReference type="Proteomes" id="UP000250043"/>
    </source>
</evidence>
<dbReference type="Pfam" id="PF07731">
    <property type="entry name" value="Cu-oxidase_2"/>
    <property type="match status" value="1"/>
</dbReference>
<keyword evidence="6" id="KW-0964">Secreted</keyword>
<keyword evidence="7" id="KW-0479">Metal-binding</keyword>
<evidence type="ECO:0000256" key="6">
    <source>
        <dbReference type="ARBA" id="ARBA00022525"/>
    </source>
</evidence>
<evidence type="ECO:0000256" key="7">
    <source>
        <dbReference type="ARBA" id="ARBA00022723"/>
    </source>
</evidence>
<evidence type="ECO:0000256" key="8">
    <source>
        <dbReference type="ARBA" id="ARBA00022737"/>
    </source>
</evidence>
<dbReference type="OrthoDB" id="2121828at2759"/>
<sequence>MVKSGASAIVVALCLAAGASAAIGPVAQLQITNAAVSPDGLSREAVLAGGTFPGPLIRGNKGSNFLINVVDDLTNHTMLKTTSIHWHGIFQHGTTWADGPAFVNQCPIASGHTFLYDFTVPDQAGTFWYHSHLAAQYCDGLRGPLVVYDPNDPHKNLYDVDDGDTIITLADWYHTAATLGPRFPCVSTFDTTLINGLGRFGGPGGTTSELAVITVQHGKRYRFRLVSVSCDPNWVFSIDNHEVTIIEADAVNTQPLTVDAIQIFAAQRYSFVLNATQPVGNYWIRASPNNGNQGFANGINSAILRYVGAPNAEPNTTSTIENQLNEADLRPLTNPRAPGRADQDPGAVDVALNLNFSFNGTNLFINNATFVPPTVPVLLQILSGAQSAQDLLPSGSVYTLPRNAVVQVSMPGNILAGPHPFHLHGHTFSVIRSAGMTDYNYENPVQRDTVSIGGASDNVTIRFTTNNPGPWFLHCHIDWHLQAGFAIVFAEDAPDIKLANPVPPQWSALCPTYDSLSASDH</sequence>
<feature type="chain" id="PRO_5034269689" description="laccase" evidence="15">
    <location>
        <begin position="22"/>
        <end position="521"/>
    </location>
</feature>
<dbReference type="PANTHER" id="PTHR11709:SF511">
    <property type="entry name" value="LACCASE"/>
    <property type="match status" value="1"/>
</dbReference>
<evidence type="ECO:0000256" key="11">
    <source>
        <dbReference type="ARBA" id="ARBA00023157"/>
    </source>
</evidence>
<keyword evidence="8" id="KW-0677">Repeat</keyword>
<evidence type="ECO:0000256" key="1">
    <source>
        <dbReference type="ARBA" id="ARBA00000349"/>
    </source>
</evidence>
<dbReference type="Pfam" id="PF07732">
    <property type="entry name" value="Cu-oxidase_3"/>
    <property type="match status" value="1"/>
</dbReference>
<dbReference type="InterPro" id="IPR033138">
    <property type="entry name" value="Cu_oxidase_CS"/>
</dbReference>
<dbReference type="FunFam" id="2.60.40.420:FF:000125">
    <property type="entry name" value="Laccase 2"/>
    <property type="match status" value="1"/>
</dbReference>
<organism evidence="19 20">
    <name type="scientific">Obba rivulosa</name>
    <dbReference type="NCBI Taxonomy" id="1052685"/>
    <lineage>
        <taxon>Eukaryota</taxon>
        <taxon>Fungi</taxon>
        <taxon>Dikarya</taxon>
        <taxon>Basidiomycota</taxon>
        <taxon>Agaricomycotina</taxon>
        <taxon>Agaricomycetes</taxon>
        <taxon>Polyporales</taxon>
        <taxon>Gelatoporiaceae</taxon>
        <taxon>Obba</taxon>
    </lineage>
</organism>
<dbReference type="InterPro" id="IPR008972">
    <property type="entry name" value="Cupredoxin"/>
</dbReference>
<evidence type="ECO:0000259" key="17">
    <source>
        <dbReference type="Pfam" id="PF07731"/>
    </source>
</evidence>
<reference evidence="19 20" key="1">
    <citation type="submission" date="2016-07" db="EMBL/GenBank/DDBJ databases">
        <title>Draft genome of the white-rot fungus Obba rivulosa 3A-2.</title>
        <authorList>
            <consortium name="DOE Joint Genome Institute"/>
            <person name="Miettinen O."/>
            <person name="Riley R."/>
            <person name="Acob R."/>
            <person name="Barry K."/>
            <person name="Cullen D."/>
            <person name="De Vries R."/>
            <person name="Hainaut M."/>
            <person name="Hatakka A."/>
            <person name="Henrissat B."/>
            <person name="Hilden K."/>
            <person name="Kuo R."/>
            <person name="Labutti K."/>
            <person name="Lipzen A."/>
            <person name="Makela M.R."/>
            <person name="Sandor L."/>
            <person name="Spatafora J.W."/>
            <person name="Grigoriev I.V."/>
            <person name="Hibbett D.S."/>
        </authorList>
    </citation>
    <scope>NUCLEOTIDE SEQUENCE [LARGE SCALE GENOMIC DNA]</scope>
    <source>
        <strain evidence="19 20">3A-2</strain>
    </source>
</reference>
<dbReference type="InterPro" id="IPR011707">
    <property type="entry name" value="Cu-oxidase-like_N"/>
</dbReference>
<keyword evidence="20" id="KW-1185">Reference proteome</keyword>
<dbReference type="CDD" id="cd13903">
    <property type="entry name" value="CuRO_3_Tv-LCC_like"/>
    <property type="match status" value="1"/>
</dbReference>
<dbReference type="SUPFAM" id="SSF49503">
    <property type="entry name" value="Cupredoxins"/>
    <property type="match status" value="3"/>
</dbReference>
<keyword evidence="12" id="KW-0325">Glycoprotein</keyword>
<dbReference type="EMBL" id="KV722369">
    <property type="protein sequence ID" value="OCH92420.1"/>
    <property type="molecule type" value="Genomic_DNA"/>
</dbReference>
<evidence type="ECO:0000256" key="15">
    <source>
        <dbReference type="SAM" id="SignalP"/>
    </source>
</evidence>
<keyword evidence="15" id="KW-0732">Signal</keyword>
<dbReference type="InterPro" id="IPR011706">
    <property type="entry name" value="Cu-oxidase_C"/>
</dbReference>
<dbReference type="Gene3D" id="2.60.40.420">
    <property type="entry name" value="Cupredoxins - blue copper proteins"/>
    <property type="match status" value="3"/>
</dbReference>
<dbReference type="CDD" id="cd13856">
    <property type="entry name" value="CuRO_1_Tv-LCC_like"/>
    <property type="match status" value="1"/>
</dbReference>
<dbReference type="GO" id="GO:0005507">
    <property type="term" value="F:copper ion binding"/>
    <property type="evidence" value="ECO:0007669"/>
    <property type="project" value="InterPro"/>
</dbReference>
<proteinExistence type="inferred from homology"/>
<evidence type="ECO:0000256" key="13">
    <source>
        <dbReference type="ARBA" id="ARBA00023185"/>
    </source>
</evidence>